<comment type="similarity">
    <text evidence="1">Belongs to the peptidase C40 family.</text>
</comment>
<protein>
    <submittedName>
        <fullName evidence="6">NlpC/P60 family protein</fullName>
    </submittedName>
</protein>
<accession>A0ABW3DBV1</accession>
<dbReference type="InterPro" id="IPR036582">
    <property type="entry name" value="Mao_N_sf"/>
</dbReference>
<evidence type="ECO:0000259" key="5">
    <source>
        <dbReference type="PROSITE" id="PS51935"/>
    </source>
</evidence>
<evidence type="ECO:0000313" key="7">
    <source>
        <dbReference type="Proteomes" id="UP001597120"/>
    </source>
</evidence>
<sequence>MKVQINDELVVFQEGQPYLDATGTTMVPLRPVAEKLGYQLNWSKEQDKVTTEVFNESRRITLVTGSKEAIVNDEPVALDSEVDFVDGQVYVPVRFLSGAFGYMLQWDDVNYIAIIAADGKYHAPAWYSAPPEAAEEVVDTTPAVIEKAREYLGTPYQWGGTTPSGFDCSGFIRYVFSSEGIELPRTSASMYDEAGTSVSELKEGDLVFFSITKNFSISHVGVYIGNNEFISSTTSSGVKVDSLNSKYWGPRYVGAKRVL</sequence>
<dbReference type="Gene3D" id="3.30.457.10">
    <property type="entry name" value="Copper amine oxidase-like, N-terminal domain"/>
    <property type="match status" value="1"/>
</dbReference>
<feature type="domain" description="NlpC/P60" evidence="5">
    <location>
        <begin position="138"/>
        <end position="259"/>
    </location>
</feature>
<dbReference type="Gene3D" id="3.90.1720.10">
    <property type="entry name" value="endopeptidase domain like (from Nostoc punctiforme)"/>
    <property type="match status" value="1"/>
</dbReference>
<comment type="caution">
    <text evidence="6">The sequence shown here is derived from an EMBL/GenBank/DDBJ whole genome shotgun (WGS) entry which is preliminary data.</text>
</comment>
<dbReference type="EMBL" id="JBHTIU010000052">
    <property type="protein sequence ID" value="MFD0870673.1"/>
    <property type="molecule type" value="Genomic_DNA"/>
</dbReference>
<dbReference type="InterPro" id="IPR012854">
    <property type="entry name" value="Cu_amine_oxidase-like_N"/>
</dbReference>
<dbReference type="InterPro" id="IPR051202">
    <property type="entry name" value="Peptidase_C40"/>
</dbReference>
<dbReference type="Pfam" id="PF07833">
    <property type="entry name" value="Cu_amine_oxidN1"/>
    <property type="match status" value="1"/>
</dbReference>
<evidence type="ECO:0000256" key="1">
    <source>
        <dbReference type="ARBA" id="ARBA00007074"/>
    </source>
</evidence>
<evidence type="ECO:0000256" key="3">
    <source>
        <dbReference type="ARBA" id="ARBA00022801"/>
    </source>
</evidence>
<dbReference type="PANTHER" id="PTHR47053:SF1">
    <property type="entry name" value="MUREIN DD-ENDOPEPTIDASE MEPH-RELATED"/>
    <property type="match status" value="1"/>
</dbReference>
<organism evidence="6 7">
    <name type="scientific">Paenibacillus residui</name>
    <dbReference type="NCBI Taxonomy" id="629724"/>
    <lineage>
        <taxon>Bacteria</taxon>
        <taxon>Bacillati</taxon>
        <taxon>Bacillota</taxon>
        <taxon>Bacilli</taxon>
        <taxon>Bacillales</taxon>
        <taxon>Paenibacillaceae</taxon>
        <taxon>Paenibacillus</taxon>
    </lineage>
</organism>
<dbReference type="RefSeq" id="WP_379289377.1">
    <property type="nucleotide sequence ID" value="NZ_JBHTIU010000052.1"/>
</dbReference>
<evidence type="ECO:0000256" key="2">
    <source>
        <dbReference type="ARBA" id="ARBA00022670"/>
    </source>
</evidence>
<dbReference type="Pfam" id="PF00877">
    <property type="entry name" value="NLPC_P60"/>
    <property type="match status" value="1"/>
</dbReference>
<proteinExistence type="inferred from homology"/>
<evidence type="ECO:0000313" key="6">
    <source>
        <dbReference type="EMBL" id="MFD0870673.1"/>
    </source>
</evidence>
<keyword evidence="3" id="KW-0378">Hydrolase</keyword>
<evidence type="ECO:0000256" key="4">
    <source>
        <dbReference type="ARBA" id="ARBA00022807"/>
    </source>
</evidence>
<keyword evidence="7" id="KW-1185">Reference proteome</keyword>
<keyword evidence="4" id="KW-0788">Thiol protease</keyword>
<dbReference type="Proteomes" id="UP001597120">
    <property type="component" value="Unassembled WGS sequence"/>
</dbReference>
<dbReference type="InterPro" id="IPR000064">
    <property type="entry name" value="NLP_P60_dom"/>
</dbReference>
<name>A0ABW3DBV1_9BACL</name>
<keyword evidence="2" id="KW-0645">Protease</keyword>
<reference evidence="7" key="1">
    <citation type="journal article" date="2019" name="Int. J. Syst. Evol. Microbiol.">
        <title>The Global Catalogue of Microorganisms (GCM) 10K type strain sequencing project: providing services to taxonomists for standard genome sequencing and annotation.</title>
        <authorList>
            <consortium name="The Broad Institute Genomics Platform"/>
            <consortium name="The Broad Institute Genome Sequencing Center for Infectious Disease"/>
            <person name="Wu L."/>
            <person name="Ma J."/>
        </authorList>
    </citation>
    <scope>NUCLEOTIDE SEQUENCE [LARGE SCALE GENOMIC DNA]</scope>
    <source>
        <strain evidence="7">CCUG 57263</strain>
    </source>
</reference>
<dbReference type="PANTHER" id="PTHR47053">
    <property type="entry name" value="MUREIN DD-ENDOPEPTIDASE MEPH-RELATED"/>
    <property type="match status" value="1"/>
</dbReference>
<gene>
    <name evidence="6" type="ORF">ACFQ03_16075</name>
</gene>
<dbReference type="PROSITE" id="PS51935">
    <property type="entry name" value="NLPC_P60"/>
    <property type="match status" value="1"/>
</dbReference>
<dbReference type="SUPFAM" id="SSF54001">
    <property type="entry name" value="Cysteine proteinases"/>
    <property type="match status" value="1"/>
</dbReference>
<dbReference type="InterPro" id="IPR038765">
    <property type="entry name" value="Papain-like_cys_pep_sf"/>
</dbReference>
<dbReference type="SUPFAM" id="SSF55383">
    <property type="entry name" value="Copper amine oxidase, domain N"/>
    <property type="match status" value="1"/>
</dbReference>